<gene>
    <name evidence="3" type="ORF">BLNAU_24774</name>
</gene>
<organism evidence="3 4">
    <name type="scientific">Blattamonas nauphoetae</name>
    <dbReference type="NCBI Taxonomy" id="2049346"/>
    <lineage>
        <taxon>Eukaryota</taxon>
        <taxon>Metamonada</taxon>
        <taxon>Preaxostyla</taxon>
        <taxon>Oxymonadida</taxon>
        <taxon>Blattamonas</taxon>
    </lineage>
</organism>
<evidence type="ECO:0000313" key="4">
    <source>
        <dbReference type="Proteomes" id="UP001281761"/>
    </source>
</evidence>
<reference evidence="3 4" key="1">
    <citation type="journal article" date="2022" name="bioRxiv">
        <title>Genomics of Preaxostyla Flagellates Illuminates Evolutionary Transitions and the Path Towards Mitochondrial Loss.</title>
        <authorList>
            <person name="Novak L.V.F."/>
            <person name="Treitli S.C."/>
            <person name="Pyrih J."/>
            <person name="Halakuc P."/>
            <person name="Pipaliya S.V."/>
            <person name="Vacek V."/>
            <person name="Brzon O."/>
            <person name="Soukal P."/>
            <person name="Eme L."/>
            <person name="Dacks J.B."/>
            <person name="Karnkowska A."/>
            <person name="Elias M."/>
            <person name="Hampl V."/>
        </authorList>
    </citation>
    <scope>NUCLEOTIDE SEQUENCE [LARGE SCALE GENOMIC DNA]</scope>
    <source>
        <strain evidence="3">NAU3</strain>
        <tissue evidence="3">Gut</tissue>
    </source>
</reference>
<dbReference type="EMBL" id="JARBJD010000691">
    <property type="protein sequence ID" value="KAK2940315.1"/>
    <property type="molecule type" value="Genomic_DNA"/>
</dbReference>
<feature type="region of interest" description="Disordered" evidence="1">
    <location>
        <begin position="381"/>
        <end position="410"/>
    </location>
</feature>
<feature type="transmembrane region" description="Helical" evidence="2">
    <location>
        <begin position="318"/>
        <end position="336"/>
    </location>
</feature>
<keyword evidence="4" id="KW-1185">Reference proteome</keyword>
<evidence type="ECO:0000256" key="2">
    <source>
        <dbReference type="SAM" id="Phobius"/>
    </source>
</evidence>
<keyword evidence="2" id="KW-0812">Transmembrane</keyword>
<keyword evidence="2" id="KW-1133">Transmembrane helix</keyword>
<proteinExistence type="predicted"/>
<evidence type="ECO:0000313" key="3">
    <source>
        <dbReference type="EMBL" id="KAK2940315.1"/>
    </source>
</evidence>
<accession>A0ABQ9WQL1</accession>
<sequence length="454" mass="49936">MWGRCGWRAKPNCSEHGRLSEASDISACLCGCELEHIGLGIVDPSFVEWDSGCDVLLFQKLESDRNEAEATLEHVTISDCSATSIINATSLPSLTLRTVVVERVQTPQPNFDVSNASKVEALCHWTGGVIELTGCTCTVEGSRLTDLSEGGFRVDGGSVEIHSSTFEETHDESLFFPSAHRNIVCMNEGRVSINSPNGGDGSPGLPSLWMDSSNCTLTKNSQPITAPLFIPTLDTAKSTSTKTKKMMKLTLVGTLLMPCDLHLEVFSVEANMAETGAVQSLDLSSIGMDWTETSVTVELNETVDFPNLKREHEWHGRLAYGIAALLIFFLILLVLLRKRKKNKEQKKTKLSEMGEINQPMDDIVKNDDPSMEMTDRLHHFSFDTPTEPNKTAEDAPNTKHSSLPDLPSERVEDFAEKKTNTTVIARGPDGKRCTLRKRKTLCTTDCMAHNPTSS</sequence>
<comment type="caution">
    <text evidence="3">The sequence shown here is derived from an EMBL/GenBank/DDBJ whole genome shotgun (WGS) entry which is preliminary data.</text>
</comment>
<keyword evidence="2" id="KW-0472">Membrane</keyword>
<name>A0ABQ9WQL1_9EUKA</name>
<dbReference type="Proteomes" id="UP001281761">
    <property type="component" value="Unassembled WGS sequence"/>
</dbReference>
<protein>
    <submittedName>
        <fullName evidence="3">Uncharacterized protein</fullName>
    </submittedName>
</protein>
<evidence type="ECO:0000256" key="1">
    <source>
        <dbReference type="SAM" id="MobiDB-lite"/>
    </source>
</evidence>